<dbReference type="Proteomes" id="UP001151760">
    <property type="component" value="Unassembled WGS sequence"/>
</dbReference>
<dbReference type="GO" id="GO:0003964">
    <property type="term" value="F:RNA-directed DNA polymerase activity"/>
    <property type="evidence" value="ECO:0007669"/>
    <property type="project" value="UniProtKB-KW"/>
</dbReference>
<dbReference type="InterPro" id="IPR026960">
    <property type="entry name" value="RVT-Znf"/>
</dbReference>
<dbReference type="PANTHER" id="PTHR36617:SF16">
    <property type="entry name" value="OS04G0516500 PROTEIN"/>
    <property type="match status" value="1"/>
</dbReference>
<keyword evidence="2" id="KW-0808">Transferase</keyword>
<comment type="caution">
    <text evidence="2">The sequence shown here is derived from an EMBL/GenBank/DDBJ whole genome shotgun (WGS) entry which is preliminary data.</text>
</comment>
<reference evidence="2" key="1">
    <citation type="journal article" date="2022" name="Int. J. Mol. Sci.">
        <title>Draft Genome of Tanacetum Coccineum: Genomic Comparison of Closely Related Tanacetum-Family Plants.</title>
        <authorList>
            <person name="Yamashiro T."/>
            <person name="Shiraishi A."/>
            <person name="Nakayama K."/>
            <person name="Satake H."/>
        </authorList>
    </citation>
    <scope>NUCLEOTIDE SEQUENCE</scope>
</reference>
<protein>
    <submittedName>
        <fullName evidence="2">RNA-directed DNA polymerase, eukaryota, reverse transcriptase zinc-binding domain protein</fullName>
    </submittedName>
</protein>
<keyword evidence="2" id="KW-0548">Nucleotidyltransferase</keyword>
<keyword evidence="2" id="KW-0695">RNA-directed DNA polymerase</keyword>
<evidence type="ECO:0000313" key="2">
    <source>
        <dbReference type="EMBL" id="GJT86941.1"/>
    </source>
</evidence>
<sequence length="377" mass="44316">MKTLTIWKVDLLADIYVRFYSIFHMSKMYYRVPVKGTSNLESIRDSLWTKVITAIHGVNGNVSSSGAKAGRSCWLAIVDEVRALHKKGVYVFDFMNLKLGNGEMVKFWLDRWYEGGILKDLFPRMFALENMKEITVSSKLNGDNLADSFRRSPRGGIEQTQFSKLVELVQSISLVPMNDRWVWNLESSGEFSVASIRRLIDEMRFPNIGDTTRWVKYVPIKVNILAWKIRCDVLPTRMNLSRRGIDIQAISCPICDYGVESSEHLFFRCNMIRDIGKQIVRWWNINYEEVSSYEEWKTWLTSCRMAPKLKQVFEGVWYTLWWFAWTYRNKLLFDKKTPTKSIIFDNVISSSFYWCKYRCKASFGWNEWLKNPSLITL</sequence>
<gene>
    <name evidence="2" type="ORF">Tco_1068658</name>
</gene>
<reference evidence="2" key="2">
    <citation type="submission" date="2022-01" db="EMBL/GenBank/DDBJ databases">
        <authorList>
            <person name="Yamashiro T."/>
            <person name="Shiraishi A."/>
            <person name="Satake H."/>
            <person name="Nakayama K."/>
        </authorList>
    </citation>
    <scope>NUCLEOTIDE SEQUENCE</scope>
</reference>
<evidence type="ECO:0000313" key="3">
    <source>
        <dbReference type="Proteomes" id="UP001151760"/>
    </source>
</evidence>
<accession>A0ABQ5HGB9</accession>
<feature type="domain" description="Reverse transcriptase zinc-binding" evidence="1">
    <location>
        <begin position="191"/>
        <end position="273"/>
    </location>
</feature>
<evidence type="ECO:0000259" key="1">
    <source>
        <dbReference type="Pfam" id="PF13966"/>
    </source>
</evidence>
<keyword evidence="3" id="KW-1185">Reference proteome</keyword>
<name>A0ABQ5HGB9_9ASTR</name>
<dbReference type="EMBL" id="BQNB010019593">
    <property type="protein sequence ID" value="GJT86941.1"/>
    <property type="molecule type" value="Genomic_DNA"/>
</dbReference>
<proteinExistence type="predicted"/>
<dbReference type="PANTHER" id="PTHR36617">
    <property type="entry name" value="PROTEIN, PUTATIVE-RELATED"/>
    <property type="match status" value="1"/>
</dbReference>
<dbReference type="Pfam" id="PF13966">
    <property type="entry name" value="zf-RVT"/>
    <property type="match status" value="1"/>
</dbReference>
<organism evidence="2 3">
    <name type="scientific">Tanacetum coccineum</name>
    <dbReference type="NCBI Taxonomy" id="301880"/>
    <lineage>
        <taxon>Eukaryota</taxon>
        <taxon>Viridiplantae</taxon>
        <taxon>Streptophyta</taxon>
        <taxon>Embryophyta</taxon>
        <taxon>Tracheophyta</taxon>
        <taxon>Spermatophyta</taxon>
        <taxon>Magnoliopsida</taxon>
        <taxon>eudicotyledons</taxon>
        <taxon>Gunneridae</taxon>
        <taxon>Pentapetalae</taxon>
        <taxon>asterids</taxon>
        <taxon>campanulids</taxon>
        <taxon>Asterales</taxon>
        <taxon>Asteraceae</taxon>
        <taxon>Asteroideae</taxon>
        <taxon>Anthemideae</taxon>
        <taxon>Anthemidinae</taxon>
        <taxon>Tanacetum</taxon>
    </lineage>
</organism>